<evidence type="ECO:0000256" key="1">
    <source>
        <dbReference type="SAM" id="MobiDB-lite"/>
    </source>
</evidence>
<keyword evidence="3" id="KW-1185">Reference proteome</keyword>
<protein>
    <submittedName>
        <fullName evidence="2">Uncharacterized protein</fullName>
    </submittedName>
</protein>
<gene>
    <name evidence="2" type="ORF">BaRGS_00008013</name>
</gene>
<sequence>MQTNSRLTPRFKQQMNACVCGRGRKILPCRADPGQSVLEAVKKLRSANFGHRYRDLSAAPDVLVGQTPTDSEQKQQYEKRDVRRCQGRPVMLSVQARTFHP</sequence>
<dbReference type="EMBL" id="JACVVK020000035">
    <property type="protein sequence ID" value="KAK7500769.1"/>
    <property type="molecule type" value="Genomic_DNA"/>
</dbReference>
<dbReference type="Proteomes" id="UP001519460">
    <property type="component" value="Unassembled WGS sequence"/>
</dbReference>
<reference evidence="2 3" key="1">
    <citation type="journal article" date="2023" name="Sci. Data">
        <title>Genome assembly of the Korean intertidal mud-creeper Batillaria attramentaria.</title>
        <authorList>
            <person name="Patra A.K."/>
            <person name="Ho P.T."/>
            <person name="Jun S."/>
            <person name="Lee S.J."/>
            <person name="Kim Y."/>
            <person name="Won Y.J."/>
        </authorList>
    </citation>
    <scope>NUCLEOTIDE SEQUENCE [LARGE SCALE GENOMIC DNA]</scope>
    <source>
        <strain evidence="2">Wonlab-2016</strain>
    </source>
</reference>
<feature type="compositionally biased region" description="Basic and acidic residues" evidence="1">
    <location>
        <begin position="71"/>
        <end position="83"/>
    </location>
</feature>
<evidence type="ECO:0000313" key="2">
    <source>
        <dbReference type="EMBL" id="KAK7500769.1"/>
    </source>
</evidence>
<comment type="caution">
    <text evidence="2">The sequence shown here is derived from an EMBL/GenBank/DDBJ whole genome shotgun (WGS) entry which is preliminary data.</text>
</comment>
<organism evidence="2 3">
    <name type="scientific">Batillaria attramentaria</name>
    <dbReference type="NCBI Taxonomy" id="370345"/>
    <lineage>
        <taxon>Eukaryota</taxon>
        <taxon>Metazoa</taxon>
        <taxon>Spiralia</taxon>
        <taxon>Lophotrochozoa</taxon>
        <taxon>Mollusca</taxon>
        <taxon>Gastropoda</taxon>
        <taxon>Caenogastropoda</taxon>
        <taxon>Sorbeoconcha</taxon>
        <taxon>Cerithioidea</taxon>
        <taxon>Batillariidae</taxon>
        <taxon>Batillaria</taxon>
    </lineage>
</organism>
<dbReference type="AlphaFoldDB" id="A0ABD0LP14"/>
<proteinExistence type="predicted"/>
<feature type="region of interest" description="Disordered" evidence="1">
    <location>
        <begin position="64"/>
        <end position="83"/>
    </location>
</feature>
<accession>A0ABD0LP14</accession>
<evidence type="ECO:0000313" key="3">
    <source>
        <dbReference type="Proteomes" id="UP001519460"/>
    </source>
</evidence>
<name>A0ABD0LP14_9CAEN</name>